<organism evidence="1 2">
    <name type="scientific">Burkholderia plantarii</name>
    <dbReference type="NCBI Taxonomy" id="41899"/>
    <lineage>
        <taxon>Bacteria</taxon>
        <taxon>Pseudomonadati</taxon>
        <taxon>Pseudomonadota</taxon>
        <taxon>Betaproteobacteria</taxon>
        <taxon>Burkholderiales</taxon>
        <taxon>Burkholderiaceae</taxon>
        <taxon>Burkholderia</taxon>
    </lineage>
</organism>
<dbReference type="RefSeq" id="WP_042624080.1">
    <property type="nucleotide sequence ID" value="NZ_CP002580.1"/>
</dbReference>
<proteinExistence type="predicted"/>
<reference evidence="2" key="1">
    <citation type="submission" date="2011-03" db="EMBL/GenBank/DDBJ databases">
        <authorList>
            <person name="Voget S."/>
            <person name="Streit W.R."/>
            <person name="Jaeger K.E."/>
            <person name="Daniel R."/>
        </authorList>
    </citation>
    <scope>NUCLEOTIDE SEQUENCE [LARGE SCALE GENOMIC DNA]</scope>
    <source>
        <strain evidence="2">PG1</strain>
    </source>
</reference>
<name>A0A0B6RJ78_BURPL</name>
<evidence type="ECO:0000313" key="2">
    <source>
        <dbReference type="Proteomes" id="UP000031838"/>
    </source>
</evidence>
<protein>
    <submittedName>
        <fullName evidence="1">Uncharacterized protein</fullName>
    </submittedName>
</protein>
<gene>
    <name evidence="1" type="ORF">BGL_1c08030</name>
</gene>
<dbReference type="KEGG" id="bgp:BGL_1c08030"/>
<dbReference type="HOGENOM" id="CLU_992779_0_0_4"/>
<reference evidence="1 2" key="2">
    <citation type="journal article" date="2016" name="Appl. Microbiol. Biotechnol.">
        <title>Mutations improving production and secretion of extracellular lipase by Burkholderia glumae PG1.</title>
        <authorList>
            <person name="Knapp A."/>
            <person name="Voget S."/>
            <person name="Gao R."/>
            <person name="Zaburannyi N."/>
            <person name="Krysciak D."/>
            <person name="Breuer M."/>
            <person name="Hauer B."/>
            <person name="Streit W.R."/>
            <person name="Muller R."/>
            <person name="Daniel R."/>
            <person name="Jaeger K.E."/>
        </authorList>
    </citation>
    <scope>NUCLEOTIDE SEQUENCE [LARGE SCALE GENOMIC DNA]</scope>
    <source>
        <strain evidence="1 2">PG1</strain>
    </source>
</reference>
<dbReference type="Proteomes" id="UP000031838">
    <property type="component" value="Chromosome 1"/>
</dbReference>
<dbReference type="EMBL" id="CP002580">
    <property type="protein sequence ID" value="AJK45337.1"/>
    <property type="molecule type" value="Genomic_DNA"/>
</dbReference>
<sequence>MKLDLARVHQRIAAIVQGRDDRLLLLLQSEPARLRQPSFQQWLRQLARDYEDDVELLACVCPRQRRGHGAAAEPDAAGPLDQLARTLALNGVAAAFSAADLAQDAELAAQAAWAIRWNFEAGMLSDLQAGNLKPPSRMVAPRRAGTGAGPGLLPGIIVPPGVARHAALGRAYGQTVASAQALVVDLTYRPGLAQHGHALARYFGDAVRDDITHVVGALLDATPGSTLPHRPDEAGADGAYEWSTHNIDMVEATLDVLANAVRERRVVLATRPRASLWQRL</sequence>
<dbReference type="AlphaFoldDB" id="A0A0B6RJ78"/>
<keyword evidence="2" id="KW-1185">Reference proteome</keyword>
<accession>A0A0B6RJ78</accession>
<evidence type="ECO:0000313" key="1">
    <source>
        <dbReference type="EMBL" id="AJK45337.1"/>
    </source>
</evidence>